<dbReference type="GO" id="GO:0015562">
    <property type="term" value="F:efflux transmembrane transporter activity"/>
    <property type="evidence" value="ECO:0007669"/>
    <property type="project" value="TreeGrafter"/>
</dbReference>
<feature type="domain" description="CzcB-like barrel-sandwich hybrid" evidence="3">
    <location>
        <begin position="71"/>
        <end position="185"/>
    </location>
</feature>
<keyword evidence="2" id="KW-0472">Membrane</keyword>
<feature type="region of interest" description="Disordered" evidence="1">
    <location>
        <begin position="196"/>
        <end position="215"/>
    </location>
</feature>
<protein>
    <submittedName>
        <fullName evidence="4">HlyD family efflux transporter periplasmic adaptor subunit</fullName>
    </submittedName>
</protein>
<gene>
    <name evidence="4" type="ORF">G7070_12050</name>
</gene>
<evidence type="ECO:0000256" key="1">
    <source>
        <dbReference type="SAM" id="MobiDB-lite"/>
    </source>
</evidence>
<dbReference type="SUPFAM" id="SSF111369">
    <property type="entry name" value="HlyD-like secretion proteins"/>
    <property type="match status" value="1"/>
</dbReference>
<keyword evidence="2" id="KW-1133">Transmembrane helix</keyword>
<accession>A0A6G7Y889</accession>
<dbReference type="GO" id="GO:1990281">
    <property type="term" value="C:efflux pump complex"/>
    <property type="evidence" value="ECO:0007669"/>
    <property type="project" value="TreeGrafter"/>
</dbReference>
<evidence type="ECO:0000313" key="5">
    <source>
        <dbReference type="Proteomes" id="UP000501058"/>
    </source>
</evidence>
<reference evidence="4 5" key="1">
    <citation type="submission" date="2020-03" db="EMBL/GenBank/DDBJ databases">
        <title>Propioniciclava sp. nov., isolated from Hydrophilus acuminatus.</title>
        <authorList>
            <person name="Hyun D.-W."/>
            <person name="Bae J.-W."/>
        </authorList>
    </citation>
    <scope>NUCLEOTIDE SEQUENCE [LARGE SCALE GENOMIC DNA]</scope>
    <source>
        <strain evidence="4 5">HDW11</strain>
    </source>
</reference>
<dbReference type="EMBL" id="CP049865">
    <property type="protein sequence ID" value="QIK72868.1"/>
    <property type="molecule type" value="Genomic_DNA"/>
</dbReference>
<keyword evidence="2" id="KW-0812">Transmembrane</keyword>
<feature type="transmembrane region" description="Helical" evidence="2">
    <location>
        <begin position="15"/>
        <end position="35"/>
    </location>
</feature>
<organism evidence="4 5">
    <name type="scientific">Propioniciclava coleopterorum</name>
    <dbReference type="NCBI Taxonomy" id="2714937"/>
    <lineage>
        <taxon>Bacteria</taxon>
        <taxon>Bacillati</taxon>
        <taxon>Actinomycetota</taxon>
        <taxon>Actinomycetes</taxon>
        <taxon>Propionibacteriales</taxon>
        <taxon>Propionibacteriaceae</taxon>
        <taxon>Propioniciclava</taxon>
    </lineage>
</organism>
<evidence type="ECO:0000256" key="2">
    <source>
        <dbReference type="SAM" id="Phobius"/>
    </source>
</evidence>
<sequence>MPTHRPRQRWSRRRWVTLIGIALLVVALVAGWFALVSPRPLPAPATETVKVTRTSETTSVSLSGVIRPQQQANVSFAVPGTVRAIDTKVGETVTAGQTLATLDDRDLRNAATLAEANLKAARAQLQTVRDASSSTSAQVTAVQAQVSSAQASLDQARTRLGDAVLTAPIAGIVATVDVEVGDQVAGGGGGGLGSSLGGGGMSGAPGGSLSGMGGGLSGLGSPDLSSLGGGSGSSSGSGAQFVIIVPDAWKLEATVGTADVAALKAGQPAVVTPKGTETHVSGTVDSVGIVASGASGQAATFPVTIRVNDKTSALFAGSSADAVVTTETVEGVLTVPGNAIEYDGTQAHVRVPDGAEGRLVPVTTGRQFGDRVEIVSGLQVGDELLAPKAVTVSGPPPNPFDPRGTSSPSPSPSR</sequence>
<feature type="region of interest" description="Disordered" evidence="1">
    <location>
        <begin position="388"/>
        <end position="414"/>
    </location>
</feature>
<dbReference type="Gene3D" id="2.40.30.170">
    <property type="match status" value="1"/>
</dbReference>
<dbReference type="PANTHER" id="PTHR30469:SF15">
    <property type="entry name" value="HLYD FAMILY OF SECRETION PROTEINS"/>
    <property type="match status" value="1"/>
</dbReference>
<dbReference type="InterPro" id="IPR058647">
    <property type="entry name" value="BSH_CzcB-like"/>
</dbReference>
<dbReference type="Gene3D" id="2.40.420.20">
    <property type="match status" value="1"/>
</dbReference>
<dbReference type="AlphaFoldDB" id="A0A6G7Y889"/>
<keyword evidence="5" id="KW-1185">Reference proteome</keyword>
<evidence type="ECO:0000259" key="3">
    <source>
        <dbReference type="Pfam" id="PF25973"/>
    </source>
</evidence>
<dbReference type="Gene3D" id="1.10.287.470">
    <property type="entry name" value="Helix hairpin bin"/>
    <property type="match status" value="2"/>
</dbReference>
<evidence type="ECO:0000313" key="4">
    <source>
        <dbReference type="EMBL" id="QIK72868.1"/>
    </source>
</evidence>
<dbReference type="KEGG" id="prv:G7070_12050"/>
<proteinExistence type="predicted"/>
<dbReference type="RefSeq" id="WP_166233942.1">
    <property type="nucleotide sequence ID" value="NZ_CP049865.1"/>
</dbReference>
<dbReference type="Pfam" id="PF25973">
    <property type="entry name" value="BSH_CzcB"/>
    <property type="match status" value="1"/>
</dbReference>
<name>A0A6G7Y889_9ACTN</name>
<dbReference type="Gene3D" id="2.40.50.100">
    <property type="match status" value="2"/>
</dbReference>
<dbReference type="Proteomes" id="UP000501058">
    <property type="component" value="Chromosome"/>
</dbReference>
<dbReference type="PANTHER" id="PTHR30469">
    <property type="entry name" value="MULTIDRUG RESISTANCE PROTEIN MDTA"/>
    <property type="match status" value="1"/>
</dbReference>